<keyword evidence="2" id="KW-1185">Reference proteome</keyword>
<reference evidence="1" key="2">
    <citation type="submission" date="2021-02" db="EMBL/GenBank/DDBJ databases">
        <authorList>
            <person name="Kimball J.A."/>
            <person name="Haas M.W."/>
            <person name="Macchietto M."/>
            <person name="Kono T."/>
            <person name="Duquette J."/>
            <person name="Shao M."/>
        </authorList>
    </citation>
    <scope>NUCLEOTIDE SEQUENCE</scope>
    <source>
        <tissue evidence="1">Fresh leaf tissue</tissue>
    </source>
</reference>
<organism evidence="1 2">
    <name type="scientific">Zizania palustris</name>
    <name type="common">Northern wild rice</name>
    <dbReference type="NCBI Taxonomy" id="103762"/>
    <lineage>
        <taxon>Eukaryota</taxon>
        <taxon>Viridiplantae</taxon>
        <taxon>Streptophyta</taxon>
        <taxon>Embryophyta</taxon>
        <taxon>Tracheophyta</taxon>
        <taxon>Spermatophyta</taxon>
        <taxon>Magnoliopsida</taxon>
        <taxon>Liliopsida</taxon>
        <taxon>Poales</taxon>
        <taxon>Poaceae</taxon>
        <taxon>BOP clade</taxon>
        <taxon>Oryzoideae</taxon>
        <taxon>Oryzeae</taxon>
        <taxon>Zizaniinae</taxon>
        <taxon>Zizania</taxon>
    </lineage>
</organism>
<dbReference type="EMBL" id="JAAALK010000081">
    <property type="protein sequence ID" value="KAG8090933.1"/>
    <property type="molecule type" value="Genomic_DNA"/>
</dbReference>
<gene>
    <name evidence="1" type="ORF">GUJ93_ZPchr0011g27401</name>
</gene>
<proteinExistence type="predicted"/>
<dbReference type="Proteomes" id="UP000729402">
    <property type="component" value="Unassembled WGS sequence"/>
</dbReference>
<accession>A0A8J5WKY9</accession>
<evidence type="ECO:0000313" key="2">
    <source>
        <dbReference type="Proteomes" id="UP000729402"/>
    </source>
</evidence>
<reference evidence="1" key="1">
    <citation type="journal article" date="2021" name="bioRxiv">
        <title>Whole Genome Assembly and Annotation of Northern Wild Rice, Zizania palustris L., Supports a Whole Genome Duplication in the Zizania Genus.</title>
        <authorList>
            <person name="Haas M."/>
            <person name="Kono T."/>
            <person name="Macchietto M."/>
            <person name="Millas R."/>
            <person name="McGilp L."/>
            <person name="Shao M."/>
            <person name="Duquette J."/>
            <person name="Hirsch C.N."/>
            <person name="Kimball J."/>
        </authorList>
    </citation>
    <scope>NUCLEOTIDE SEQUENCE</scope>
    <source>
        <tissue evidence="1">Fresh leaf tissue</tissue>
    </source>
</reference>
<dbReference type="AlphaFoldDB" id="A0A8J5WKY9"/>
<comment type="caution">
    <text evidence="1">The sequence shown here is derived from an EMBL/GenBank/DDBJ whole genome shotgun (WGS) entry which is preliminary data.</text>
</comment>
<protein>
    <submittedName>
        <fullName evidence="1">Uncharacterized protein</fullName>
    </submittedName>
</protein>
<sequence length="227" mass="24336">MEKQPWVESLYVVIPTTPDEAAFLKIHNGALDPTVRSFPNSTDDNGAKPAPQPLIPIVVARQTRRLEDPPQTRPRLLRHRKRGDLDACAAWQRGRETEDGVGERRILGSRSSLHHHRTRLLPKEPSNSSLLKVVGHLWWLGRGGGDFEGAARGDGGFGGGSARAAASSKGVVRPIGGFGGGRWHLQRGSRTPPVVSEGDGGIFRGGPHTPSVALEGACEVTACFEGV</sequence>
<name>A0A8J5WKY9_ZIZPA</name>
<evidence type="ECO:0000313" key="1">
    <source>
        <dbReference type="EMBL" id="KAG8090933.1"/>
    </source>
</evidence>